<feature type="domain" description="Lipase" evidence="6">
    <location>
        <begin position="188"/>
        <end position="499"/>
    </location>
</feature>
<comment type="similarity">
    <text evidence="2 4">Belongs to the AB hydrolase superfamily. Lipase family.</text>
</comment>
<evidence type="ECO:0000313" key="8">
    <source>
        <dbReference type="Proteomes" id="UP001142055"/>
    </source>
</evidence>
<dbReference type="GO" id="GO:0016042">
    <property type="term" value="P:lipid catabolic process"/>
    <property type="evidence" value="ECO:0007669"/>
    <property type="project" value="TreeGrafter"/>
</dbReference>
<dbReference type="PANTHER" id="PTHR11610:SF173">
    <property type="entry name" value="LIPASE DOMAIN-CONTAINING PROTEIN-RELATED"/>
    <property type="match status" value="1"/>
</dbReference>
<dbReference type="SUPFAM" id="SSF53474">
    <property type="entry name" value="alpha/beta-Hydrolases"/>
    <property type="match status" value="1"/>
</dbReference>
<dbReference type="InterPro" id="IPR029058">
    <property type="entry name" value="AB_hydrolase_fold"/>
</dbReference>
<feature type="region of interest" description="Disordered" evidence="5">
    <location>
        <begin position="98"/>
        <end position="159"/>
    </location>
</feature>
<feature type="region of interest" description="Disordered" evidence="5">
    <location>
        <begin position="1"/>
        <end position="39"/>
    </location>
</feature>
<dbReference type="AlphaFoldDB" id="A0A9Q0MEA5"/>
<protein>
    <recommendedName>
        <fullName evidence="6">Lipase domain-containing protein</fullName>
    </recommendedName>
</protein>
<gene>
    <name evidence="7" type="ORF">RDWZM_003128</name>
</gene>
<feature type="compositionally biased region" description="Basic residues" evidence="5">
    <location>
        <begin position="131"/>
        <end position="142"/>
    </location>
</feature>
<dbReference type="EMBL" id="JAPWDV010000001">
    <property type="protein sequence ID" value="KAJ6224583.1"/>
    <property type="molecule type" value="Genomic_DNA"/>
</dbReference>
<evidence type="ECO:0000256" key="2">
    <source>
        <dbReference type="ARBA" id="ARBA00010701"/>
    </source>
</evidence>
<evidence type="ECO:0000256" key="1">
    <source>
        <dbReference type="ARBA" id="ARBA00004613"/>
    </source>
</evidence>
<comment type="subcellular location">
    <subcellularLocation>
        <location evidence="1">Secreted</location>
    </subcellularLocation>
</comment>
<dbReference type="PRINTS" id="PR00821">
    <property type="entry name" value="TAGLIPASE"/>
</dbReference>
<dbReference type="Proteomes" id="UP001142055">
    <property type="component" value="Chromosome 1"/>
</dbReference>
<evidence type="ECO:0000256" key="5">
    <source>
        <dbReference type="SAM" id="MobiDB-lite"/>
    </source>
</evidence>
<sequence>MDNHSKQPSSYGSNQTNSSSLKPKSINDSKVADSSKPEQSDIFSRIAAGEVKQAKLVDHPSHNVVVTSEKNLPLHGHLIVKGHCRYSPAFEMIRDQVRMESENSHSKASAMKTTDNHQVSLKPSETDSGKSKSRACRSKSCSKKSAQSNNEQQLVHHMEKSVSSLKNSMSFGFRNEKVCFEKIGCIYRNGPMKHLRTAPRNFTSRFFSYTEEDPIEGKEIFADDETSFSTIDSDRKLVIISHGFGSSIQAESMQRIKNSLLYYGIDRIGTVIMVDWKIGAASPDYLKACASTEVAGRQIAYLLERLRIANYTRPENVYLIGYSLGAHVSGFAGKYTQSEYGWKIGRITGLDSAAPLFEGYSGTYLTRTDADFVDAIHTSAGYRFLLGDLGFITPYAHVDFYPNNGTNQPMCYKTSTSTFPISTWCNHGASVLYYEASLVEKNRCQFYAYRCDSWNNFLSGHCYYDDGVTMGFDADQFAITHSFNESHIRFLVTNKVEPYCL</sequence>
<keyword evidence="8" id="KW-1185">Reference proteome</keyword>
<dbReference type="InterPro" id="IPR013818">
    <property type="entry name" value="Lipase"/>
</dbReference>
<reference evidence="7" key="1">
    <citation type="submission" date="2022-12" db="EMBL/GenBank/DDBJ databases">
        <title>Genome assemblies of Blomia tropicalis.</title>
        <authorList>
            <person name="Cui Y."/>
        </authorList>
    </citation>
    <scope>NUCLEOTIDE SEQUENCE</scope>
    <source>
        <tissue evidence="7">Adult mites</tissue>
    </source>
</reference>
<feature type="compositionally biased region" description="Basic and acidic residues" evidence="5">
    <location>
        <begin position="25"/>
        <end position="39"/>
    </location>
</feature>
<dbReference type="InterPro" id="IPR000734">
    <property type="entry name" value="TAG_lipase"/>
</dbReference>
<dbReference type="InterPro" id="IPR033906">
    <property type="entry name" value="Lipase_N"/>
</dbReference>
<evidence type="ECO:0000259" key="6">
    <source>
        <dbReference type="Pfam" id="PF00151"/>
    </source>
</evidence>
<dbReference type="GO" id="GO:0005615">
    <property type="term" value="C:extracellular space"/>
    <property type="evidence" value="ECO:0007669"/>
    <property type="project" value="TreeGrafter"/>
</dbReference>
<name>A0A9Q0MEA5_BLOTA</name>
<organism evidence="7 8">
    <name type="scientific">Blomia tropicalis</name>
    <name type="common">Mite</name>
    <dbReference type="NCBI Taxonomy" id="40697"/>
    <lineage>
        <taxon>Eukaryota</taxon>
        <taxon>Metazoa</taxon>
        <taxon>Ecdysozoa</taxon>
        <taxon>Arthropoda</taxon>
        <taxon>Chelicerata</taxon>
        <taxon>Arachnida</taxon>
        <taxon>Acari</taxon>
        <taxon>Acariformes</taxon>
        <taxon>Sarcoptiformes</taxon>
        <taxon>Astigmata</taxon>
        <taxon>Glycyphagoidea</taxon>
        <taxon>Echimyopodidae</taxon>
        <taxon>Blomia</taxon>
    </lineage>
</organism>
<dbReference type="GO" id="GO:0016298">
    <property type="term" value="F:lipase activity"/>
    <property type="evidence" value="ECO:0007669"/>
    <property type="project" value="InterPro"/>
</dbReference>
<evidence type="ECO:0000313" key="7">
    <source>
        <dbReference type="EMBL" id="KAJ6224583.1"/>
    </source>
</evidence>
<dbReference type="Gene3D" id="3.40.50.1820">
    <property type="entry name" value="alpha/beta hydrolase"/>
    <property type="match status" value="1"/>
</dbReference>
<comment type="caution">
    <text evidence="7">The sequence shown here is derived from an EMBL/GenBank/DDBJ whole genome shotgun (WGS) entry which is preliminary data.</text>
</comment>
<dbReference type="Pfam" id="PF00151">
    <property type="entry name" value="Lipase"/>
    <property type="match status" value="1"/>
</dbReference>
<evidence type="ECO:0000256" key="3">
    <source>
        <dbReference type="ARBA" id="ARBA00022525"/>
    </source>
</evidence>
<feature type="compositionally biased region" description="Polar residues" evidence="5">
    <location>
        <begin position="111"/>
        <end position="123"/>
    </location>
</feature>
<proteinExistence type="inferred from homology"/>
<accession>A0A9Q0MEA5</accession>
<keyword evidence="3" id="KW-0964">Secreted</keyword>
<dbReference type="CDD" id="cd00707">
    <property type="entry name" value="Pancreat_lipase_like"/>
    <property type="match status" value="1"/>
</dbReference>
<dbReference type="PANTHER" id="PTHR11610">
    <property type="entry name" value="LIPASE"/>
    <property type="match status" value="1"/>
</dbReference>
<feature type="compositionally biased region" description="Low complexity" evidence="5">
    <location>
        <begin position="9"/>
        <end position="20"/>
    </location>
</feature>
<evidence type="ECO:0000256" key="4">
    <source>
        <dbReference type="RuleBase" id="RU004262"/>
    </source>
</evidence>